<dbReference type="SUPFAM" id="SSF111369">
    <property type="entry name" value="HlyD-like secretion proteins"/>
    <property type="match status" value="1"/>
</dbReference>
<dbReference type="AlphaFoldDB" id="A0A4R0NIQ6"/>
<dbReference type="PANTHER" id="PTHR30469">
    <property type="entry name" value="MULTIDRUG RESISTANCE PROTEIN MDTA"/>
    <property type="match status" value="1"/>
</dbReference>
<dbReference type="GO" id="GO:1990281">
    <property type="term" value="C:efflux pump complex"/>
    <property type="evidence" value="ECO:0007669"/>
    <property type="project" value="TreeGrafter"/>
</dbReference>
<evidence type="ECO:0000259" key="3">
    <source>
        <dbReference type="Pfam" id="PF25973"/>
    </source>
</evidence>
<organism evidence="5 6">
    <name type="scientific">Pedobacter hiemivivus</name>
    <dbReference type="NCBI Taxonomy" id="2530454"/>
    <lineage>
        <taxon>Bacteria</taxon>
        <taxon>Pseudomonadati</taxon>
        <taxon>Bacteroidota</taxon>
        <taxon>Sphingobacteriia</taxon>
        <taxon>Sphingobacteriales</taxon>
        <taxon>Sphingobacteriaceae</taxon>
        <taxon>Pedobacter</taxon>
    </lineage>
</organism>
<sequence length="360" mass="39284">MKPIYITTTILSTVLFLSSCAEKPKESAPVEETPKMETFEVKKEKLSTELTMPAELVGFQQVDLYAKVASFVKELKVDIGAQVKKGQLLVVLDAPETSSQLSAAESRLHSQQSVYTASNSTYKRLLETSKVEGTVSTNDLEQAEARKNADFAQLQAAKASYREVQTMLGYLQIRAPFDGVVAARNVNLGAYVGPSGKGSELPLFTIQEQRKLRLSVSVPEQYAGYLNVGDEMHFTVKSALGQTFSAKIARKSGALDTKLRSERVEMDVINTGNELLSGMVAEVVLPLHAKDSTYVVPKSAVVTSSEGVFVIAVENNRTVRTKVQKGREFKDKIEILGPLTAKSVLVKSASEEIKDGTEPK</sequence>
<dbReference type="OrthoDB" id="9806939at2"/>
<dbReference type="Gene3D" id="2.40.30.170">
    <property type="match status" value="1"/>
</dbReference>
<dbReference type="Gene3D" id="2.40.420.20">
    <property type="match status" value="1"/>
</dbReference>
<proteinExistence type="inferred from homology"/>
<dbReference type="NCBIfam" id="TIGR01730">
    <property type="entry name" value="RND_mfp"/>
    <property type="match status" value="1"/>
</dbReference>
<accession>A0A4R0NIQ6</accession>
<comment type="similarity">
    <text evidence="1">Belongs to the membrane fusion protein (MFP) (TC 8.A.1) family.</text>
</comment>
<dbReference type="InterPro" id="IPR058637">
    <property type="entry name" value="YknX-like_C"/>
</dbReference>
<dbReference type="Pfam" id="PF25989">
    <property type="entry name" value="YknX_C"/>
    <property type="match status" value="1"/>
</dbReference>
<feature type="domain" description="YknX-like C-terminal permuted SH3-like" evidence="4">
    <location>
        <begin position="295"/>
        <end position="358"/>
    </location>
</feature>
<gene>
    <name evidence="5" type="ORF">EZ444_05510</name>
</gene>
<feature type="domain" description="CzcB-like barrel-sandwich hybrid" evidence="3">
    <location>
        <begin position="62"/>
        <end position="193"/>
    </location>
</feature>
<evidence type="ECO:0000259" key="4">
    <source>
        <dbReference type="Pfam" id="PF25989"/>
    </source>
</evidence>
<dbReference type="InterPro" id="IPR058792">
    <property type="entry name" value="Beta-barrel_RND_2"/>
</dbReference>
<evidence type="ECO:0000313" key="5">
    <source>
        <dbReference type="EMBL" id="TCC98734.1"/>
    </source>
</evidence>
<dbReference type="RefSeq" id="WP_131607717.1">
    <property type="nucleotide sequence ID" value="NZ_SJSM01000002.1"/>
</dbReference>
<dbReference type="InterPro" id="IPR058647">
    <property type="entry name" value="BSH_CzcB-like"/>
</dbReference>
<dbReference type="PANTHER" id="PTHR30469:SF37">
    <property type="entry name" value="RAGD PROTEIN"/>
    <property type="match status" value="1"/>
</dbReference>
<dbReference type="Pfam" id="PF25954">
    <property type="entry name" value="Beta-barrel_RND_2"/>
    <property type="match status" value="1"/>
</dbReference>
<evidence type="ECO:0000313" key="6">
    <source>
        <dbReference type="Proteomes" id="UP000291117"/>
    </source>
</evidence>
<comment type="caution">
    <text evidence="5">The sequence shown here is derived from an EMBL/GenBank/DDBJ whole genome shotgun (WGS) entry which is preliminary data.</text>
</comment>
<evidence type="ECO:0000259" key="2">
    <source>
        <dbReference type="Pfam" id="PF25954"/>
    </source>
</evidence>
<dbReference type="PROSITE" id="PS51257">
    <property type="entry name" value="PROKAR_LIPOPROTEIN"/>
    <property type="match status" value="1"/>
</dbReference>
<dbReference type="Gene3D" id="1.10.287.470">
    <property type="entry name" value="Helix hairpin bin"/>
    <property type="match status" value="1"/>
</dbReference>
<protein>
    <submittedName>
        <fullName evidence="5">Efflux RND transporter periplasmic adaptor subunit</fullName>
    </submittedName>
</protein>
<dbReference type="Pfam" id="PF25973">
    <property type="entry name" value="BSH_CzcB"/>
    <property type="match status" value="1"/>
</dbReference>
<feature type="domain" description="CusB-like beta-barrel" evidence="2">
    <location>
        <begin position="214"/>
        <end position="285"/>
    </location>
</feature>
<dbReference type="InterPro" id="IPR006143">
    <property type="entry name" value="RND_pump_MFP"/>
</dbReference>
<evidence type="ECO:0000256" key="1">
    <source>
        <dbReference type="ARBA" id="ARBA00009477"/>
    </source>
</evidence>
<dbReference type="EMBL" id="SJSM01000002">
    <property type="protein sequence ID" value="TCC98734.1"/>
    <property type="molecule type" value="Genomic_DNA"/>
</dbReference>
<name>A0A4R0NIQ6_9SPHI</name>
<keyword evidence="6" id="KW-1185">Reference proteome</keyword>
<reference evidence="5 6" key="1">
    <citation type="submission" date="2019-02" db="EMBL/GenBank/DDBJ databases">
        <title>Pedobacter sp. RP-3-8 sp. nov., isolated from Arctic soil.</title>
        <authorList>
            <person name="Dahal R.H."/>
        </authorList>
    </citation>
    <scope>NUCLEOTIDE SEQUENCE [LARGE SCALE GENOMIC DNA]</scope>
    <source>
        <strain evidence="5 6">RP-3-8</strain>
    </source>
</reference>
<dbReference type="GO" id="GO:0015562">
    <property type="term" value="F:efflux transmembrane transporter activity"/>
    <property type="evidence" value="ECO:0007669"/>
    <property type="project" value="TreeGrafter"/>
</dbReference>
<dbReference type="Proteomes" id="UP000291117">
    <property type="component" value="Unassembled WGS sequence"/>
</dbReference>
<dbReference type="Gene3D" id="2.40.50.100">
    <property type="match status" value="1"/>
</dbReference>